<dbReference type="InterPro" id="IPR009045">
    <property type="entry name" value="Zn_M74/Hedgehog-like"/>
</dbReference>
<protein>
    <submittedName>
        <fullName evidence="2">D-alanyl-D-alanine carboxypeptidase</fullName>
    </submittedName>
</protein>
<reference evidence="2" key="1">
    <citation type="submission" date="2020-04" db="EMBL/GenBank/DDBJ databases">
        <authorList>
            <person name="Chiriac C."/>
            <person name="Salcher M."/>
            <person name="Ghai R."/>
            <person name="Kavagutti S V."/>
        </authorList>
    </citation>
    <scope>NUCLEOTIDE SEQUENCE</scope>
</reference>
<name>A0A6J5LZB4_9CAUD</name>
<organism evidence="2">
    <name type="scientific">uncultured Caudovirales phage</name>
    <dbReference type="NCBI Taxonomy" id="2100421"/>
    <lineage>
        <taxon>Viruses</taxon>
        <taxon>Duplodnaviria</taxon>
        <taxon>Heunggongvirae</taxon>
        <taxon>Uroviricota</taxon>
        <taxon>Caudoviricetes</taxon>
        <taxon>Peduoviridae</taxon>
        <taxon>Maltschvirus</taxon>
        <taxon>Maltschvirus maltsch</taxon>
    </lineage>
</organism>
<dbReference type="InterPro" id="IPR039561">
    <property type="entry name" value="Peptidase_M15C"/>
</dbReference>
<dbReference type="EMBL" id="LR796344">
    <property type="protein sequence ID" value="CAB4138417.1"/>
    <property type="molecule type" value="Genomic_DNA"/>
</dbReference>
<dbReference type="CDD" id="cd14845">
    <property type="entry name" value="L-Ala-D-Glu_peptidase_like"/>
    <property type="match status" value="1"/>
</dbReference>
<dbReference type="Gene3D" id="3.30.1380.10">
    <property type="match status" value="1"/>
</dbReference>
<keyword evidence="2" id="KW-0645">Protease</keyword>
<keyword evidence="2" id="KW-0121">Carboxypeptidase</keyword>
<evidence type="ECO:0000313" key="2">
    <source>
        <dbReference type="EMBL" id="CAB4138417.1"/>
    </source>
</evidence>
<dbReference type="PROSITE" id="PS00018">
    <property type="entry name" value="EF_HAND_1"/>
    <property type="match status" value="1"/>
</dbReference>
<proteinExistence type="predicted"/>
<sequence length="134" mass="15556">MRQWDQRSLKNLQGIHPELRRVMDRALQDSPFPFIITEGLRTIERQRELVRIGASKTLNSRHLTGHAVDLVPFVDIDKDGKVESEEMYAWPLYHRLAPAIKAAAQSENVPIVWGGDWRFKDGPHWELSWKAYPA</sequence>
<evidence type="ECO:0000259" key="1">
    <source>
        <dbReference type="Pfam" id="PF13539"/>
    </source>
</evidence>
<gene>
    <name evidence="2" type="ORF">UFOVP330_42</name>
</gene>
<dbReference type="InterPro" id="IPR018247">
    <property type="entry name" value="EF_Hand_1_Ca_BS"/>
</dbReference>
<dbReference type="Pfam" id="PF13539">
    <property type="entry name" value="Peptidase_M15_4"/>
    <property type="match status" value="1"/>
</dbReference>
<feature type="domain" description="Peptidase M15C" evidence="1">
    <location>
        <begin position="55"/>
        <end position="126"/>
    </location>
</feature>
<dbReference type="GO" id="GO:0004180">
    <property type="term" value="F:carboxypeptidase activity"/>
    <property type="evidence" value="ECO:0007669"/>
    <property type="project" value="UniProtKB-KW"/>
</dbReference>
<accession>A0A6J5LZB4</accession>
<dbReference type="SUPFAM" id="SSF55166">
    <property type="entry name" value="Hedgehog/DD-peptidase"/>
    <property type="match status" value="1"/>
</dbReference>
<keyword evidence="2" id="KW-0378">Hydrolase</keyword>